<evidence type="ECO:0000259" key="1">
    <source>
        <dbReference type="Pfam" id="PF12697"/>
    </source>
</evidence>
<keyword evidence="3" id="KW-1185">Reference proteome</keyword>
<dbReference type="Proteomes" id="UP001501480">
    <property type="component" value="Unassembled WGS sequence"/>
</dbReference>
<evidence type="ECO:0000313" key="2">
    <source>
        <dbReference type="EMBL" id="GAA2069363.1"/>
    </source>
</evidence>
<protein>
    <submittedName>
        <fullName evidence="2">Alpha/beta hydrolase</fullName>
    </submittedName>
</protein>
<organism evidence="2 3">
    <name type="scientific">Aeromicrobium halocynthiae</name>
    <dbReference type="NCBI Taxonomy" id="560557"/>
    <lineage>
        <taxon>Bacteria</taxon>
        <taxon>Bacillati</taxon>
        <taxon>Actinomycetota</taxon>
        <taxon>Actinomycetes</taxon>
        <taxon>Propionibacteriales</taxon>
        <taxon>Nocardioidaceae</taxon>
        <taxon>Aeromicrobium</taxon>
    </lineage>
</organism>
<dbReference type="GO" id="GO:0016787">
    <property type="term" value="F:hydrolase activity"/>
    <property type="evidence" value="ECO:0007669"/>
    <property type="project" value="UniProtKB-KW"/>
</dbReference>
<evidence type="ECO:0000313" key="3">
    <source>
        <dbReference type="Proteomes" id="UP001501480"/>
    </source>
</evidence>
<feature type="domain" description="AB hydrolase-1" evidence="1">
    <location>
        <begin position="30"/>
        <end position="222"/>
    </location>
</feature>
<name>A0ABN2VQA1_9ACTN</name>
<proteinExistence type="predicted"/>
<dbReference type="Gene3D" id="3.40.50.1820">
    <property type="entry name" value="alpha/beta hydrolase"/>
    <property type="match status" value="1"/>
</dbReference>
<dbReference type="InterPro" id="IPR029058">
    <property type="entry name" value="AB_hydrolase_fold"/>
</dbReference>
<reference evidence="2 3" key="1">
    <citation type="journal article" date="2019" name="Int. J. Syst. Evol. Microbiol.">
        <title>The Global Catalogue of Microorganisms (GCM) 10K type strain sequencing project: providing services to taxonomists for standard genome sequencing and annotation.</title>
        <authorList>
            <consortium name="The Broad Institute Genomics Platform"/>
            <consortium name="The Broad Institute Genome Sequencing Center for Infectious Disease"/>
            <person name="Wu L."/>
            <person name="Ma J."/>
        </authorList>
    </citation>
    <scope>NUCLEOTIDE SEQUENCE [LARGE SCALE GENOMIC DNA]</scope>
    <source>
        <strain evidence="2 3">JCM 15749</strain>
    </source>
</reference>
<keyword evidence="2" id="KW-0378">Hydrolase</keyword>
<dbReference type="EMBL" id="BAAAPY010000001">
    <property type="protein sequence ID" value="GAA2069363.1"/>
    <property type="molecule type" value="Genomic_DNA"/>
</dbReference>
<sequence length="230" mass="25652">MQDYRGAVRPDPSEPRLDVRVRRPRPRAIVLLLHGGQQTSQEPVRDRHASWWRMAMLARALRRTARRERWEVRLLQNAVRGWNDPRDPSPVRAARWALERLAHEAPGTPVVLVGHSMGGRTACRVADDDAVLGVVGLAPWLPQGEPATALRGKALRVLHGTADRWTSSAASRSFVDRCRAVGVDATWTALPDAGHFMFRRVGTWNAFVEDSVLDLVGPSDHAPTRDPEIP</sequence>
<accession>A0ABN2VQA1</accession>
<dbReference type="SUPFAM" id="SSF53474">
    <property type="entry name" value="alpha/beta-Hydrolases"/>
    <property type="match status" value="1"/>
</dbReference>
<gene>
    <name evidence="2" type="ORF">GCM10009821_02180</name>
</gene>
<dbReference type="InterPro" id="IPR000073">
    <property type="entry name" value="AB_hydrolase_1"/>
</dbReference>
<dbReference type="Pfam" id="PF12697">
    <property type="entry name" value="Abhydrolase_6"/>
    <property type="match status" value="1"/>
</dbReference>
<comment type="caution">
    <text evidence="2">The sequence shown here is derived from an EMBL/GenBank/DDBJ whole genome shotgun (WGS) entry which is preliminary data.</text>
</comment>